<dbReference type="Pfam" id="PF23429">
    <property type="entry name" value="DUF7116"/>
    <property type="match status" value="1"/>
</dbReference>
<dbReference type="Proteomes" id="UP000001879">
    <property type="component" value="Chromosome"/>
</dbReference>
<dbReference type="EMBL" id="CP001932">
    <property type="protein sequence ID" value="ADD03618.1"/>
    <property type="molecule type" value="Genomic_DNA"/>
</dbReference>
<evidence type="ECO:0000313" key="2">
    <source>
        <dbReference type="Proteomes" id="UP000001879"/>
    </source>
</evidence>
<reference evidence="2" key="1">
    <citation type="submission" date="2010-02" db="EMBL/GenBank/DDBJ databases">
        <title>Complete sequence of chromosome of Natrialba magadii ATCC 43099.</title>
        <authorList>
            <consortium name="US DOE Joint Genome Institute"/>
            <person name="Lucas S."/>
            <person name="Copeland A."/>
            <person name="Lapidus A."/>
            <person name="Cheng J.-F."/>
            <person name="Bruce D."/>
            <person name="Goodwin L."/>
            <person name="Pitluck S."/>
            <person name="Davenport K."/>
            <person name="Saunders E."/>
            <person name="Detter J.C."/>
            <person name="Han C."/>
            <person name="Tapia R."/>
            <person name="Land M."/>
            <person name="Hauser L."/>
            <person name="Kyrpides N."/>
            <person name="Mikhailova N."/>
            <person name="De Castro R.E."/>
            <person name="Maupin-Furlow J.A."/>
            <person name="Woyke T."/>
        </authorList>
    </citation>
    <scope>NUCLEOTIDE SEQUENCE [LARGE SCALE GENOMIC DNA]</scope>
    <source>
        <strain evidence="2">ATCC 43099 / DSM 3394 / CCM 3739 / CIP 104546 / IAM 13178 / JCM 8861 / NBRC 102185 / NCIMB 2190 / MS3</strain>
    </source>
</reference>
<organism evidence="1 2">
    <name type="scientific">Natrialba magadii (strain ATCC 43099 / DSM 3394 / CCM 3739 / CIP 104546 / IAM 13178 / JCM 8861 / NBRC 102185 / NCIMB 2190 / MS3)</name>
    <name type="common">Natronobacterium magadii</name>
    <dbReference type="NCBI Taxonomy" id="547559"/>
    <lineage>
        <taxon>Archaea</taxon>
        <taxon>Methanobacteriati</taxon>
        <taxon>Methanobacteriota</taxon>
        <taxon>Stenosarchaea group</taxon>
        <taxon>Halobacteria</taxon>
        <taxon>Halobacteriales</taxon>
        <taxon>Natrialbaceae</taxon>
        <taxon>Natrialba</taxon>
    </lineage>
</organism>
<dbReference type="PaxDb" id="547559-Nmag_0018"/>
<evidence type="ECO:0000313" key="1">
    <source>
        <dbReference type="EMBL" id="ADD03618.1"/>
    </source>
</evidence>
<dbReference type="AlphaFoldDB" id="D3SVP9"/>
<gene>
    <name evidence="1" type="ordered locus">Nmag_0018</name>
</gene>
<reference evidence="1 2" key="2">
    <citation type="journal article" date="2012" name="BMC Genomics">
        <title>A comparative genomics perspective on the genetic content of the alkaliphilic haloarchaeon Natrialba magadii ATCC 43099T.</title>
        <authorList>
            <person name="Siddaramappa S."/>
            <person name="Challacombe J.F."/>
            <person name="Decastro R.E."/>
            <person name="Pfeiffer F."/>
            <person name="Sastre D.E."/>
            <person name="Gimenez M.I."/>
            <person name="Paggi R.A."/>
            <person name="Detter J.C."/>
            <person name="Davenport K.W."/>
            <person name="Goodwin L.A."/>
            <person name="Kyrpides N."/>
            <person name="Tapia R."/>
            <person name="Pitluck S."/>
            <person name="Lucas S."/>
            <person name="Woyke T."/>
            <person name="Maupin-Furlow J.A."/>
        </authorList>
    </citation>
    <scope>NUCLEOTIDE SEQUENCE [LARGE SCALE GENOMIC DNA]</scope>
    <source>
        <strain evidence="2">ATCC 43099 / DSM 3394 / CCM 3739 / CIP 104546 / IAM 13178 / JCM 8861 / NBRC 102185 / NCIMB 2190 / MS3</strain>
    </source>
</reference>
<dbReference type="KEGG" id="nmg:Nmag_0018"/>
<name>D3SVP9_NATMM</name>
<sequence length="108" mass="11949">MGPVNMRLVEQARSIFAELGYTVEGTGPEFRAERAWKVVHVNTVFENAELPSSSSTEQFHCFVAHPEDAADLENQLLSTNPSYEWAIIAVDGDDYQVERAPPGPRVSA</sequence>
<keyword evidence="2" id="KW-1185">Reference proteome</keyword>
<accession>D3SVP9</accession>
<dbReference type="eggNOG" id="arCOG06214">
    <property type="taxonomic scope" value="Archaea"/>
</dbReference>
<dbReference type="InterPro" id="IPR055540">
    <property type="entry name" value="DUF7116"/>
</dbReference>
<proteinExistence type="predicted"/>
<dbReference type="HOGENOM" id="CLU_147793_0_0_2"/>
<protein>
    <submittedName>
        <fullName evidence="1">Uncharacterized protein</fullName>
    </submittedName>
</protein>